<gene>
    <name evidence="1" type="ORF">HaLaN_31893</name>
</gene>
<protein>
    <submittedName>
        <fullName evidence="1">Uncharacterized protein</fullName>
    </submittedName>
</protein>
<organism evidence="1 2">
    <name type="scientific">Haematococcus lacustris</name>
    <name type="common">Green alga</name>
    <name type="synonym">Haematococcus pluvialis</name>
    <dbReference type="NCBI Taxonomy" id="44745"/>
    <lineage>
        <taxon>Eukaryota</taxon>
        <taxon>Viridiplantae</taxon>
        <taxon>Chlorophyta</taxon>
        <taxon>core chlorophytes</taxon>
        <taxon>Chlorophyceae</taxon>
        <taxon>CS clade</taxon>
        <taxon>Chlamydomonadales</taxon>
        <taxon>Haematococcaceae</taxon>
        <taxon>Haematococcus</taxon>
    </lineage>
</organism>
<evidence type="ECO:0000313" key="2">
    <source>
        <dbReference type="Proteomes" id="UP000485058"/>
    </source>
</evidence>
<dbReference type="EMBL" id="BLLF01006906">
    <property type="protein sequence ID" value="GFH32642.1"/>
    <property type="molecule type" value="Genomic_DNA"/>
</dbReference>
<keyword evidence="2" id="KW-1185">Reference proteome</keyword>
<sequence>MWPPGSHLSSYEKALGWPAQQAGPTDPGILDHIEGVQATLAADKEAAALLPRWETAIGALNSCSRAGCGCCQRTQTRYLAVLGTWL</sequence>
<dbReference type="Proteomes" id="UP000485058">
    <property type="component" value="Unassembled WGS sequence"/>
</dbReference>
<proteinExistence type="predicted"/>
<accession>A0A6A0AIT2</accession>
<comment type="caution">
    <text evidence="1">The sequence shown here is derived from an EMBL/GenBank/DDBJ whole genome shotgun (WGS) entry which is preliminary data.</text>
</comment>
<name>A0A6A0AIT2_HAELA</name>
<reference evidence="1 2" key="1">
    <citation type="submission" date="2020-02" db="EMBL/GenBank/DDBJ databases">
        <title>Draft genome sequence of Haematococcus lacustris strain NIES-144.</title>
        <authorList>
            <person name="Morimoto D."/>
            <person name="Nakagawa S."/>
            <person name="Yoshida T."/>
            <person name="Sawayama S."/>
        </authorList>
    </citation>
    <scope>NUCLEOTIDE SEQUENCE [LARGE SCALE GENOMIC DNA]</scope>
    <source>
        <strain evidence="1 2">NIES-144</strain>
    </source>
</reference>
<dbReference type="AlphaFoldDB" id="A0A6A0AIT2"/>
<evidence type="ECO:0000313" key="1">
    <source>
        <dbReference type="EMBL" id="GFH32642.1"/>
    </source>
</evidence>